<evidence type="ECO:0000256" key="4">
    <source>
        <dbReference type="ARBA" id="ARBA00023136"/>
    </source>
</evidence>
<gene>
    <name evidence="7" type="ORF">CMV_023757</name>
</gene>
<dbReference type="AlphaFoldDB" id="A0A8J4QFZ0"/>
<dbReference type="OrthoDB" id="2019572at2759"/>
<keyword evidence="6" id="KW-0812">Transmembrane</keyword>
<dbReference type="GO" id="GO:0015020">
    <property type="term" value="F:glucuronosyltransferase activity"/>
    <property type="evidence" value="ECO:0007669"/>
    <property type="project" value="InterPro"/>
</dbReference>
<dbReference type="PANTHER" id="PTHR45719:SF5">
    <property type="entry name" value="BETA-GLUCURONOSYLTRANSFERASE GLCAT14B-LIKE"/>
    <property type="match status" value="1"/>
</dbReference>
<accession>A0A8J4QFZ0</accession>
<evidence type="ECO:0000313" key="8">
    <source>
        <dbReference type="Proteomes" id="UP000737018"/>
    </source>
</evidence>
<keyword evidence="5" id="KW-0325">Glycoprotein</keyword>
<dbReference type="Pfam" id="PF02485">
    <property type="entry name" value="Branch"/>
    <property type="match status" value="1"/>
</dbReference>
<protein>
    <submittedName>
        <fullName evidence="7">Uncharacterized protein</fullName>
    </submittedName>
</protein>
<dbReference type="EMBL" id="JRKL02005421">
    <property type="protein sequence ID" value="KAF3950496.1"/>
    <property type="molecule type" value="Genomic_DNA"/>
</dbReference>
<name>A0A8J4QFZ0_9ROSI</name>
<evidence type="ECO:0000256" key="6">
    <source>
        <dbReference type="SAM" id="Phobius"/>
    </source>
</evidence>
<dbReference type="Proteomes" id="UP000737018">
    <property type="component" value="Unassembled WGS sequence"/>
</dbReference>
<proteinExistence type="predicted"/>
<keyword evidence="8" id="KW-1185">Reference proteome</keyword>
<keyword evidence="6" id="KW-1133">Transmembrane helix</keyword>
<evidence type="ECO:0000256" key="1">
    <source>
        <dbReference type="ARBA" id="ARBA00004606"/>
    </source>
</evidence>
<sequence length="420" mass="47859">MDTNSKPQKKKKWFLALGFTLLVSTILIYLTVFTSSNPSLQFYRRTHVKKQVPHFVESKLEVSETSKDSVPRLAYLISGSMGDGESLKRTLKALYHPRNQYAVHLDLEASAEERMDLASFVRNEPMFREVGNVRMVLRANLVTYRGPTMVTNTLHAAAILLKEGGDWDWFINLSASDYPLVTQDDLLHTLSAIPRNLNFIEHTSDIGWKEYQRAKPVIIDPGLYSLHKSDVFWVSEQRSVPSAYRLFTGSAWMMLSRPFIEYCLWGWDNLPRIVLMYYANFLSSPEGYFHTVICNAPEFRNTTVNHDLHFISWDNPPKQHPHFLTVDDYQRMVESNAPFARKFGRNESVLEKIDSELLGRNADGYVPGGWFNSQGNANVTVLPQVIANTTELKPGPGAARLGRLITGLLNAEDFHETHCA</sequence>
<organism evidence="7 8">
    <name type="scientific">Castanea mollissima</name>
    <name type="common">Chinese chestnut</name>
    <dbReference type="NCBI Taxonomy" id="60419"/>
    <lineage>
        <taxon>Eukaryota</taxon>
        <taxon>Viridiplantae</taxon>
        <taxon>Streptophyta</taxon>
        <taxon>Embryophyta</taxon>
        <taxon>Tracheophyta</taxon>
        <taxon>Spermatophyta</taxon>
        <taxon>Magnoliopsida</taxon>
        <taxon>eudicotyledons</taxon>
        <taxon>Gunneridae</taxon>
        <taxon>Pentapetalae</taxon>
        <taxon>rosids</taxon>
        <taxon>fabids</taxon>
        <taxon>Fagales</taxon>
        <taxon>Fagaceae</taxon>
        <taxon>Castanea</taxon>
    </lineage>
</organism>
<dbReference type="InterPro" id="IPR044610">
    <property type="entry name" value="GLCAT14A/B/C"/>
</dbReference>
<reference evidence="7" key="1">
    <citation type="submission" date="2020-03" db="EMBL/GenBank/DDBJ databases">
        <title>Castanea mollissima Vanexum genome sequencing.</title>
        <authorList>
            <person name="Staton M."/>
        </authorList>
    </citation>
    <scope>NUCLEOTIDE SEQUENCE</scope>
    <source>
        <tissue evidence="7">Leaf</tissue>
    </source>
</reference>
<evidence type="ECO:0000256" key="2">
    <source>
        <dbReference type="ARBA" id="ARBA00022676"/>
    </source>
</evidence>
<evidence type="ECO:0000256" key="5">
    <source>
        <dbReference type="ARBA" id="ARBA00023180"/>
    </source>
</evidence>
<dbReference type="PANTHER" id="PTHR45719">
    <property type="entry name" value="GLYCOSYLTRANSFERASE"/>
    <property type="match status" value="1"/>
</dbReference>
<keyword evidence="2" id="KW-0328">Glycosyltransferase</keyword>
<comment type="caution">
    <text evidence="7">The sequence shown here is derived from an EMBL/GenBank/DDBJ whole genome shotgun (WGS) entry which is preliminary data.</text>
</comment>
<comment type="subcellular location">
    <subcellularLocation>
        <location evidence="1">Membrane</location>
        <topology evidence="1">Single-pass type II membrane protein</topology>
    </subcellularLocation>
</comment>
<keyword evidence="3" id="KW-0808">Transferase</keyword>
<keyword evidence="4 6" id="KW-0472">Membrane</keyword>
<evidence type="ECO:0000313" key="7">
    <source>
        <dbReference type="EMBL" id="KAF3950496.1"/>
    </source>
</evidence>
<feature type="transmembrane region" description="Helical" evidence="6">
    <location>
        <begin position="12"/>
        <end position="32"/>
    </location>
</feature>
<dbReference type="InterPro" id="IPR003406">
    <property type="entry name" value="Glyco_trans_14"/>
</dbReference>
<evidence type="ECO:0000256" key="3">
    <source>
        <dbReference type="ARBA" id="ARBA00022679"/>
    </source>
</evidence>
<dbReference type="GO" id="GO:0016020">
    <property type="term" value="C:membrane"/>
    <property type="evidence" value="ECO:0007669"/>
    <property type="project" value="UniProtKB-SubCell"/>
</dbReference>